<name>A0A0M0I018_9VIBR</name>
<keyword evidence="3 6" id="KW-0812">Transmembrane</keyword>
<evidence type="ECO:0000256" key="5">
    <source>
        <dbReference type="ARBA" id="ARBA00023136"/>
    </source>
</evidence>
<gene>
    <name evidence="8" type="ORF">AKJ31_13850</name>
</gene>
<feature type="transmembrane region" description="Helical" evidence="6">
    <location>
        <begin position="17"/>
        <end position="39"/>
    </location>
</feature>
<dbReference type="Gene3D" id="1.20.81.30">
    <property type="entry name" value="Type II secretion system (T2SS), domain F"/>
    <property type="match status" value="1"/>
</dbReference>
<keyword evidence="4 6" id="KW-1133">Transmembrane helix</keyword>
<dbReference type="Proteomes" id="UP000037530">
    <property type="component" value="Unassembled WGS sequence"/>
</dbReference>
<dbReference type="PANTHER" id="PTHR35007">
    <property type="entry name" value="INTEGRAL MEMBRANE PROTEIN-RELATED"/>
    <property type="match status" value="1"/>
</dbReference>
<reference evidence="9" key="1">
    <citation type="submission" date="2015-08" db="EMBL/GenBank/DDBJ databases">
        <title>Vibrio galatheae sp. nov., a novel member of the Vibrionaceae family isolated from the Solomon Islands.</title>
        <authorList>
            <person name="Giubergia S."/>
            <person name="Machado H."/>
            <person name="Mateiu R.V."/>
            <person name="Gram L."/>
        </authorList>
    </citation>
    <scope>NUCLEOTIDE SEQUENCE [LARGE SCALE GENOMIC DNA]</scope>
    <source>
        <strain evidence="9">DSM 19134</strain>
    </source>
</reference>
<keyword evidence="2" id="KW-1003">Cell membrane</keyword>
<dbReference type="OrthoDB" id="9810662at2"/>
<comment type="subcellular location">
    <subcellularLocation>
        <location evidence="1">Cell membrane</location>
        <topology evidence="1">Multi-pass membrane protein</topology>
    </subcellularLocation>
</comment>
<keyword evidence="9" id="KW-1185">Reference proteome</keyword>
<feature type="transmembrane region" description="Helical" evidence="6">
    <location>
        <begin position="135"/>
        <end position="154"/>
    </location>
</feature>
<dbReference type="AlphaFoldDB" id="A0A0M0I018"/>
<dbReference type="EMBL" id="LHPI01000012">
    <property type="protein sequence ID" value="KOO07233.1"/>
    <property type="molecule type" value="Genomic_DNA"/>
</dbReference>
<evidence type="ECO:0000313" key="9">
    <source>
        <dbReference type="Proteomes" id="UP000037530"/>
    </source>
</evidence>
<dbReference type="STRING" id="171383.AKJ31_13850"/>
<evidence type="ECO:0000259" key="7">
    <source>
        <dbReference type="Pfam" id="PF00482"/>
    </source>
</evidence>
<dbReference type="GO" id="GO:0005886">
    <property type="term" value="C:plasma membrane"/>
    <property type="evidence" value="ECO:0007669"/>
    <property type="project" value="UniProtKB-SubCell"/>
</dbReference>
<comment type="caution">
    <text evidence="8">The sequence shown here is derived from an EMBL/GenBank/DDBJ whole genome shotgun (WGS) entry which is preliminary data.</text>
</comment>
<accession>A0A0M0I018</accession>
<dbReference type="Pfam" id="PF00482">
    <property type="entry name" value="T2SSF"/>
    <property type="match status" value="1"/>
</dbReference>
<sequence length="314" mass="34817">MDSIANWLSSFQLNQEMLFIAFVMITTVLLVMTIGYVVIGVNSPLKRKLAQITTGEKVTTPAKNTKMLNTLESLAPLTSSKSTKERESVKTLLMHAGYHQSNALSLFYSIKSLTTIVGVMIALAMYVALPDNNKLYVYMAGCIFGGLILPDILLKRKVKKRQNAIRNGMADMLDLLVVCTESGLGFNAALRRVADEMVISHPDLADELDTVCVKIQAGKPMPEALREFIYRTGLEEFMGLVSMLSHASRVGGSLVDSLREYTEDYRDKRQQAAEEIAAKIPVKMMFPMVLFIWPCFFIVAIGPALITLSEAFSK</sequence>
<protein>
    <submittedName>
        <fullName evidence="8">Pilus assembly protein TadC</fullName>
    </submittedName>
</protein>
<evidence type="ECO:0000256" key="2">
    <source>
        <dbReference type="ARBA" id="ARBA00022475"/>
    </source>
</evidence>
<feature type="transmembrane region" description="Helical" evidence="6">
    <location>
        <begin position="288"/>
        <end position="308"/>
    </location>
</feature>
<evidence type="ECO:0000256" key="6">
    <source>
        <dbReference type="SAM" id="Phobius"/>
    </source>
</evidence>
<feature type="domain" description="Type II secretion system protein GspF" evidence="7">
    <location>
        <begin position="173"/>
        <end position="300"/>
    </location>
</feature>
<feature type="transmembrane region" description="Helical" evidence="6">
    <location>
        <begin position="106"/>
        <end position="129"/>
    </location>
</feature>
<dbReference type="PANTHER" id="PTHR35007:SF2">
    <property type="entry name" value="PILUS ASSEMBLE PROTEIN"/>
    <property type="match status" value="1"/>
</dbReference>
<dbReference type="InterPro" id="IPR042094">
    <property type="entry name" value="T2SS_GspF_sf"/>
</dbReference>
<dbReference type="InterPro" id="IPR018076">
    <property type="entry name" value="T2SS_GspF_dom"/>
</dbReference>
<organism evidence="8 9">
    <name type="scientific">Vibrio hepatarius</name>
    <dbReference type="NCBI Taxonomy" id="171383"/>
    <lineage>
        <taxon>Bacteria</taxon>
        <taxon>Pseudomonadati</taxon>
        <taxon>Pseudomonadota</taxon>
        <taxon>Gammaproteobacteria</taxon>
        <taxon>Vibrionales</taxon>
        <taxon>Vibrionaceae</taxon>
        <taxon>Vibrio</taxon>
        <taxon>Vibrio oreintalis group</taxon>
    </lineage>
</organism>
<evidence type="ECO:0000313" key="8">
    <source>
        <dbReference type="EMBL" id="KOO07233.1"/>
    </source>
</evidence>
<evidence type="ECO:0000256" key="1">
    <source>
        <dbReference type="ARBA" id="ARBA00004651"/>
    </source>
</evidence>
<dbReference type="PATRIC" id="fig|171383.3.peg.2829"/>
<evidence type="ECO:0000256" key="4">
    <source>
        <dbReference type="ARBA" id="ARBA00022989"/>
    </source>
</evidence>
<proteinExistence type="predicted"/>
<dbReference type="RefSeq" id="WP_053409690.1">
    <property type="nucleotide sequence ID" value="NZ_DAIPHI010000046.1"/>
</dbReference>
<keyword evidence="5 6" id="KW-0472">Membrane</keyword>
<evidence type="ECO:0000256" key="3">
    <source>
        <dbReference type="ARBA" id="ARBA00022692"/>
    </source>
</evidence>